<dbReference type="Proteomes" id="UP000318138">
    <property type="component" value="Chromosome"/>
</dbReference>
<comment type="similarity">
    <text evidence="1">Belongs to the sigma-70 factor family. ECF subfamily.</text>
</comment>
<protein>
    <submittedName>
        <fullName evidence="7">Sigma-70 family RNA polymerase sigma factor</fullName>
    </submittedName>
</protein>
<dbReference type="GO" id="GO:0016987">
    <property type="term" value="F:sigma factor activity"/>
    <property type="evidence" value="ECO:0007669"/>
    <property type="project" value="UniProtKB-KW"/>
</dbReference>
<dbReference type="InterPro" id="IPR013325">
    <property type="entry name" value="RNA_pol_sigma_r2"/>
</dbReference>
<dbReference type="InterPro" id="IPR014284">
    <property type="entry name" value="RNA_pol_sigma-70_dom"/>
</dbReference>
<dbReference type="Gene3D" id="1.10.1740.10">
    <property type="match status" value="1"/>
</dbReference>
<dbReference type="SUPFAM" id="SSF88659">
    <property type="entry name" value="Sigma3 and sigma4 domains of RNA polymerase sigma factors"/>
    <property type="match status" value="1"/>
</dbReference>
<organism evidence="7 8">
    <name type="scientific">Paenalkalicoccus suaedae</name>
    <dbReference type="NCBI Taxonomy" id="2592382"/>
    <lineage>
        <taxon>Bacteria</taxon>
        <taxon>Bacillati</taxon>
        <taxon>Bacillota</taxon>
        <taxon>Bacilli</taxon>
        <taxon>Bacillales</taxon>
        <taxon>Bacillaceae</taxon>
        <taxon>Paenalkalicoccus</taxon>
    </lineage>
</organism>
<dbReference type="Pfam" id="PF04542">
    <property type="entry name" value="Sigma70_r2"/>
    <property type="match status" value="1"/>
</dbReference>
<dbReference type="GO" id="GO:0003677">
    <property type="term" value="F:DNA binding"/>
    <property type="evidence" value="ECO:0007669"/>
    <property type="project" value="InterPro"/>
</dbReference>
<feature type="domain" description="RNA polymerase sigma factor 70 region 4 type 2" evidence="6">
    <location>
        <begin position="123"/>
        <end position="174"/>
    </location>
</feature>
<keyword evidence="8" id="KW-1185">Reference proteome</keyword>
<dbReference type="PANTHER" id="PTHR43133:SF62">
    <property type="entry name" value="RNA POLYMERASE SIGMA FACTOR SIGZ"/>
    <property type="match status" value="1"/>
</dbReference>
<evidence type="ECO:0000256" key="4">
    <source>
        <dbReference type="ARBA" id="ARBA00023163"/>
    </source>
</evidence>
<accession>A0A859FBQ3</accession>
<keyword evidence="2" id="KW-0805">Transcription regulation</keyword>
<evidence type="ECO:0000256" key="2">
    <source>
        <dbReference type="ARBA" id="ARBA00023015"/>
    </source>
</evidence>
<sequence>MEKPEDLQLYEQLRSGDKASLEALYDKYEKLLYSFAYKMVRDPGAAEEVVQEVMIKLWRGIGDYAADKGKFSSWLLTITRNTAIDYLRKQKRVKSEEVHQEFDTADTQQSVEELVEWKEQGDRLRQAMKHLKHEQQVIIEMFYFKGYSQRMIADEVDIPLGTVKGRIRLALKNLRNQLYQERGDLQ</sequence>
<dbReference type="InterPro" id="IPR013324">
    <property type="entry name" value="RNA_pol_sigma_r3/r4-like"/>
</dbReference>
<dbReference type="InterPro" id="IPR039425">
    <property type="entry name" value="RNA_pol_sigma-70-like"/>
</dbReference>
<feature type="domain" description="RNA polymerase sigma-70 region 2" evidence="5">
    <location>
        <begin position="24"/>
        <end position="92"/>
    </location>
</feature>
<evidence type="ECO:0000256" key="1">
    <source>
        <dbReference type="ARBA" id="ARBA00010641"/>
    </source>
</evidence>
<reference evidence="8" key="1">
    <citation type="submission" date="2019-07" db="EMBL/GenBank/DDBJ databases">
        <title>Bacillus alkalisoli sp. nov. isolated from saline soil.</title>
        <authorList>
            <person name="Sun J.-Q."/>
            <person name="Xu L."/>
        </authorList>
    </citation>
    <scope>NUCLEOTIDE SEQUENCE [LARGE SCALE GENOMIC DNA]</scope>
    <source>
        <strain evidence="8">M4U3P1</strain>
    </source>
</reference>
<evidence type="ECO:0000256" key="3">
    <source>
        <dbReference type="ARBA" id="ARBA00023082"/>
    </source>
</evidence>
<dbReference type="PANTHER" id="PTHR43133">
    <property type="entry name" value="RNA POLYMERASE ECF-TYPE SIGMA FACTO"/>
    <property type="match status" value="1"/>
</dbReference>
<evidence type="ECO:0000313" key="8">
    <source>
        <dbReference type="Proteomes" id="UP000318138"/>
    </source>
</evidence>
<dbReference type="KEGG" id="psua:FLK61_26925"/>
<dbReference type="InterPro" id="IPR007627">
    <property type="entry name" value="RNA_pol_sigma70_r2"/>
</dbReference>
<keyword evidence="3" id="KW-0731">Sigma factor</keyword>
<dbReference type="GO" id="GO:0006352">
    <property type="term" value="P:DNA-templated transcription initiation"/>
    <property type="evidence" value="ECO:0007669"/>
    <property type="project" value="InterPro"/>
</dbReference>
<evidence type="ECO:0000313" key="7">
    <source>
        <dbReference type="EMBL" id="QKS70390.1"/>
    </source>
</evidence>
<dbReference type="InterPro" id="IPR036388">
    <property type="entry name" value="WH-like_DNA-bd_sf"/>
</dbReference>
<proteinExistence type="inferred from homology"/>
<evidence type="ECO:0000259" key="6">
    <source>
        <dbReference type="Pfam" id="PF08281"/>
    </source>
</evidence>
<dbReference type="InterPro" id="IPR013249">
    <property type="entry name" value="RNA_pol_sigma70_r4_t2"/>
</dbReference>
<gene>
    <name evidence="7" type="ORF">FLK61_26925</name>
</gene>
<dbReference type="NCBIfam" id="TIGR02937">
    <property type="entry name" value="sigma70-ECF"/>
    <property type="match status" value="1"/>
</dbReference>
<keyword evidence="4" id="KW-0804">Transcription</keyword>
<name>A0A859FBQ3_9BACI</name>
<dbReference type="EMBL" id="CP041372">
    <property type="protein sequence ID" value="QKS70390.1"/>
    <property type="molecule type" value="Genomic_DNA"/>
</dbReference>
<dbReference type="Gene3D" id="1.10.10.10">
    <property type="entry name" value="Winged helix-like DNA-binding domain superfamily/Winged helix DNA-binding domain"/>
    <property type="match status" value="1"/>
</dbReference>
<dbReference type="RefSeq" id="WP_176008429.1">
    <property type="nucleotide sequence ID" value="NZ_CP041372.2"/>
</dbReference>
<dbReference type="Pfam" id="PF08281">
    <property type="entry name" value="Sigma70_r4_2"/>
    <property type="match status" value="1"/>
</dbReference>
<dbReference type="CDD" id="cd06171">
    <property type="entry name" value="Sigma70_r4"/>
    <property type="match status" value="1"/>
</dbReference>
<dbReference type="AlphaFoldDB" id="A0A859FBQ3"/>
<evidence type="ECO:0000259" key="5">
    <source>
        <dbReference type="Pfam" id="PF04542"/>
    </source>
</evidence>
<dbReference type="SUPFAM" id="SSF88946">
    <property type="entry name" value="Sigma2 domain of RNA polymerase sigma factors"/>
    <property type="match status" value="1"/>
</dbReference>